<dbReference type="EMBL" id="GG745331">
    <property type="protein sequence ID" value="KNE57505.1"/>
    <property type="molecule type" value="Genomic_DNA"/>
</dbReference>
<dbReference type="Pfam" id="PF04190">
    <property type="entry name" value="GET4"/>
    <property type="match status" value="1"/>
</dbReference>
<dbReference type="AlphaFoldDB" id="A0A0L0S4X5"/>
<evidence type="ECO:0000313" key="3">
    <source>
        <dbReference type="Proteomes" id="UP000054350"/>
    </source>
</evidence>
<reference evidence="3" key="2">
    <citation type="submission" date="2009-11" db="EMBL/GenBank/DDBJ databases">
        <title>The Genome Sequence of Allomyces macrogynus strain ATCC 38327.</title>
        <authorList>
            <consortium name="The Broad Institute Genome Sequencing Platform"/>
            <person name="Russ C."/>
            <person name="Cuomo C."/>
            <person name="Shea T."/>
            <person name="Young S.K."/>
            <person name="Zeng Q."/>
            <person name="Koehrsen M."/>
            <person name="Haas B."/>
            <person name="Borodovsky M."/>
            <person name="Guigo R."/>
            <person name="Alvarado L."/>
            <person name="Berlin A."/>
            <person name="Borenstein D."/>
            <person name="Chen Z."/>
            <person name="Engels R."/>
            <person name="Freedman E."/>
            <person name="Gellesch M."/>
            <person name="Goldberg J."/>
            <person name="Griggs A."/>
            <person name="Gujja S."/>
            <person name="Heiman D."/>
            <person name="Hepburn T."/>
            <person name="Howarth C."/>
            <person name="Jen D."/>
            <person name="Larson L."/>
            <person name="Lewis B."/>
            <person name="Mehta T."/>
            <person name="Park D."/>
            <person name="Pearson M."/>
            <person name="Roberts A."/>
            <person name="Saif S."/>
            <person name="Shenoy N."/>
            <person name="Sisk P."/>
            <person name="Stolte C."/>
            <person name="Sykes S."/>
            <person name="Walk T."/>
            <person name="White J."/>
            <person name="Yandava C."/>
            <person name="Burger G."/>
            <person name="Gray M.W."/>
            <person name="Holland P.W.H."/>
            <person name="King N."/>
            <person name="Lang F.B.F."/>
            <person name="Roger A.J."/>
            <person name="Ruiz-Trillo I."/>
            <person name="Lander E."/>
            <person name="Nusbaum C."/>
        </authorList>
    </citation>
    <scope>NUCLEOTIDE SEQUENCE [LARGE SCALE GENOMIC DNA]</scope>
    <source>
        <strain evidence="3">ATCC 38327</strain>
    </source>
</reference>
<dbReference type="PANTHER" id="PTHR12875">
    <property type="entry name" value="GOLGI TO ER TRAFFIC PROTEIN 4 HOMOLOG"/>
    <property type="match status" value="1"/>
</dbReference>
<dbReference type="OrthoDB" id="10252405at2759"/>
<proteinExistence type="inferred from homology"/>
<dbReference type="Proteomes" id="UP000054350">
    <property type="component" value="Unassembled WGS sequence"/>
</dbReference>
<evidence type="ECO:0000313" key="2">
    <source>
        <dbReference type="EMBL" id="KNE57505.1"/>
    </source>
</evidence>
<dbReference type="InterPro" id="IPR011990">
    <property type="entry name" value="TPR-like_helical_dom_sf"/>
</dbReference>
<protein>
    <recommendedName>
        <fullName evidence="4">Golgi to ER traffic protein 4</fullName>
    </recommendedName>
</protein>
<dbReference type="GO" id="GO:0005829">
    <property type="term" value="C:cytosol"/>
    <property type="evidence" value="ECO:0007669"/>
    <property type="project" value="TreeGrafter"/>
</dbReference>
<reference evidence="2 3" key="1">
    <citation type="submission" date="2009-11" db="EMBL/GenBank/DDBJ databases">
        <title>Annotation of Allomyces macrogynus ATCC 38327.</title>
        <authorList>
            <consortium name="The Broad Institute Genome Sequencing Platform"/>
            <person name="Russ C."/>
            <person name="Cuomo C."/>
            <person name="Burger G."/>
            <person name="Gray M.W."/>
            <person name="Holland P.W.H."/>
            <person name="King N."/>
            <person name="Lang F.B.F."/>
            <person name="Roger A.J."/>
            <person name="Ruiz-Trillo I."/>
            <person name="Young S.K."/>
            <person name="Zeng Q."/>
            <person name="Gargeya S."/>
            <person name="Fitzgerald M."/>
            <person name="Haas B."/>
            <person name="Abouelleil A."/>
            <person name="Alvarado L."/>
            <person name="Arachchi H.M."/>
            <person name="Berlin A."/>
            <person name="Chapman S.B."/>
            <person name="Gearin G."/>
            <person name="Goldberg J."/>
            <person name="Griggs A."/>
            <person name="Gujja S."/>
            <person name="Hansen M."/>
            <person name="Heiman D."/>
            <person name="Howarth C."/>
            <person name="Larimer J."/>
            <person name="Lui A."/>
            <person name="MacDonald P.J.P."/>
            <person name="McCowen C."/>
            <person name="Montmayeur A."/>
            <person name="Murphy C."/>
            <person name="Neiman D."/>
            <person name="Pearson M."/>
            <person name="Priest M."/>
            <person name="Roberts A."/>
            <person name="Saif S."/>
            <person name="Shea T."/>
            <person name="Sisk P."/>
            <person name="Stolte C."/>
            <person name="Sykes S."/>
            <person name="Wortman J."/>
            <person name="Nusbaum C."/>
            <person name="Birren B."/>
        </authorList>
    </citation>
    <scope>NUCLEOTIDE SEQUENCE [LARGE SCALE GENOMIC DNA]</scope>
    <source>
        <strain evidence="2 3">ATCC 38327</strain>
    </source>
</reference>
<dbReference type="GO" id="GO:0045048">
    <property type="term" value="P:protein insertion into ER membrane"/>
    <property type="evidence" value="ECO:0007669"/>
    <property type="project" value="InterPro"/>
</dbReference>
<dbReference type="eggNOG" id="KOG3024">
    <property type="taxonomic scope" value="Eukaryota"/>
</dbReference>
<sequence length="309" mass="34232">MTDRVLKKLKLSLENGDYYGAHQMYLTVCNRYVKGKRITEAVDLLANGTRLLCEHKQYGSALDMTNVILKTWTDENVAVCEDNLTLLFDLLDAFPADGKEIRDLAKHAIKWTAKCGEFASGEPALHHQIGVILAGVDKIEDAQRHFILGTTDSAESLAVLILKEGQKKNLKPENLANMTLTPTLQYLSTLRIAHALTFFTTFTKHLESIDPAIKSTTIATAAATSNHLTLYTIPVLNFVQLVIMTAQRGPMAAAGYQTLCQQYLVSVPENDPLRDLLERVGETVFNIRPRKAQPNFLQDIMASLMGGGQ</sequence>
<evidence type="ECO:0000256" key="1">
    <source>
        <dbReference type="ARBA" id="ARBA00005351"/>
    </source>
</evidence>
<organism evidence="2 3">
    <name type="scientific">Allomyces macrogynus (strain ATCC 38327)</name>
    <name type="common">Allomyces javanicus var. macrogynus</name>
    <dbReference type="NCBI Taxonomy" id="578462"/>
    <lineage>
        <taxon>Eukaryota</taxon>
        <taxon>Fungi</taxon>
        <taxon>Fungi incertae sedis</taxon>
        <taxon>Blastocladiomycota</taxon>
        <taxon>Blastocladiomycetes</taxon>
        <taxon>Blastocladiales</taxon>
        <taxon>Blastocladiaceae</taxon>
        <taxon>Allomyces</taxon>
    </lineage>
</organism>
<comment type="similarity">
    <text evidence="1">Belongs to the GET4 family.</text>
</comment>
<accession>A0A0L0S4X5</accession>
<dbReference type="VEuPathDB" id="FungiDB:AMAG_03211"/>
<keyword evidence="3" id="KW-1185">Reference proteome</keyword>
<name>A0A0L0S4X5_ALLM3</name>
<dbReference type="STRING" id="578462.A0A0L0S4X5"/>
<dbReference type="InterPro" id="IPR007317">
    <property type="entry name" value="GET4"/>
</dbReference>
<gene>
    <name evidence="2" type="ORF">AMAG_03211</name>
</gene>
<dbReference type="PANTHER" id="PTHR12875:SF0">
    <property type="entry name" value="GOLGI TO ER TRAFFIC PROTEIN 4 HOMOLOG"/>
    <property type="match status" value="1"/>
</dbReference>
<evidence type="ECO:0008006" key="4">
    <source>
        <dbReference type="Google" id="ProtNLM"/>
    </source>
</evidence>
<dbReference type="Gene3D" id="1.25.40.10">
    <property type="entry name" value="Tetratricopeptide repeat domain"/>
    <property type="match status" value="1"/>
</dbReference>
<dbReference type="OMA" id="LMDMMGM"/>